<keyword evidence="1" id="KW-0812">Transmembrane</keyword>
<accession>X0VFI9</accession>
<evidence type="ECO:0000256" key="1">
    <source>
        <dbReference type="SAM" id="Phobius"/>
    </source>
</evidence>
<keyword evidence="1" id="KW-0472">Membrane</keyword>
<gene>
    <name evidence="2" type="ORF">S01H1_54407</name>
</gene>
<organism evidence="2">
    <name type="scientific">marine sediment metagenome</name>
    <dbReference type="NCBI Taxonomy" id="412755"/>
    <lineage>
        <taxon>unclassified sequences</taxon>
        <taxon>metagenomes</taxon>
        <taxon>ecological metagenomes</taxon>
    </lineage>
</organism>
<protein>
    <submittedName>
        <fullName evidence="2">Uncharacterized protein</fullName>
    </submittedName>
</protein>
<reference evidence="2" key="1">
    <citation type="journal article" date="2014" name="Front. Microbiol.">
        <title>High frequency of phylogenetically diverse reductive dehalogenase-homologous genes in deep subseafloor sedimentary metagenomes.</title>
        <authorList>
            <person name="Kawai M."/>
            <person name="Futagami T."/>
            <person name="Toyoda A."/>
            <person name="Takaki Y."/>
            <person name="Nishi S."/>
            <person name="Hori S."/>
            <person name="Arai W."/>
            <person name="Tsubouchi T."/>
            <person name="Morono Y."/>
            <person name="Uchiyama I."/>
            <person name="Ito T."/>
            <person name="Fujiyama A."/>
            <person name="Inagaki F."/>
            <person name="Takami H."/>
        </authorList>
    </citation>
    <scope>NUCLEOTIDE SEQUENCE</scope>
    <source>
        <strain evidence="2">Expedition CK06-06</strain>
    </source>
</reference>
<sequence>FVVPVVLITLIAVGVHTYANWASVSAIAGLILTAGLLLRTGRRGWLVASLVLGVALQALLLVTDTVATQIALPLLKKPNPYSRTLGWKAYAERVGQLAGEIGAPSIVSDDRGEVAALRYYLRRRPLPILSWGTTDSPQFDIAHPLTKDAPQPLLFVTSCPDTDRVQPFYAGVDNLGGFATPASTTGQRGFHAWRLTQPRGAIGILQECSQ</sequence>
<evidence type="ECO:0000313" key="2">
    <source>
        <dbReference type="EMBL" id="GAG17004.1"/>
    </source>
</evidence>
<name>X0VFI9_9ZZZZ</name>
<feature type="non-terminal residue" evidence="2">
    <location>
        <position position="1"/>
    </location>
</feature>
<comment type="caution">
    <text evidence="2">The sequence shown here is derived from an EMBL/GenBank/DDBJ whole genome shotgun (WGS) entry which is preliminary data.</text>
</comment>
<dbReference type="EMBL" id="BARS01035301">
    <property type="protein sequence ID" value="GAG17004.1"/>
    <property type="molecule type" value="Genomic_DNA"/>
</dbReference>
<feature type="transmembrane region" description="Helical" evidence="1">
    <location>
        <begin position="45"/>
        <end position="63"/>
    </location>
</feature>
<keyword evidence="1" id="KW-1133">Transmembrane helix</keyword>
<dbReference type="AlphaFoldDB" id="X0VFI9"/>
<feature type="transmembrane region" description="Helical" evidence="1">
    <location>
        <begin position="18"/>
        <end position="38"/>
    </location>
</feature>
<proteinExistence type="predicted"/>